<accession>A0A0A9HF57</accession>
<reference evidence="2" key="2">
    <citation type="journal article" date="2015" name="Data Brief">
        <title>Shoot transcriptome of the giant reed, Arundo donax.</title>
        <authorList>
            <person name="Barrero R.A."/>
            <person name="Guerrero F.D."/>
            <person name="Moolhuijzen P."/>
            <person name="Goolsby J.A."/>
            <person name="Tidwell J."/>
            <person name="Bellgard S.E."/>
            <person name="Bellgard M.I."/>
        </authorList>
    </citation>
    <scope>NUCLEOTIDE SEQUENCE</scope>
    <source>
        <tissue evidence="2">Shoot tissue taken approximately 20 cm above the soil surface</tissue>
    </source>
</reference>
<proteinExistence type="predicted"/>
<sequence>MMWHRRPRILSRSLISSIVFTFLGSLTRNETQCALQDATSCSTVSPEPSCCAISLAMVCLAPSWDHRWLMCSR</sequence>
<protein>
    <submittedName>
        <fullName evidence="2">Sps1</fullName>
    </submittedName>
</protein>
<dbReference type="EMBL" id="GBRH01166373">
    <property type="protein sequence ID" value="JAE31523.1"/>
    <property type="molecule type" value="Transcribed_RNA"/>
</dbReference>
<reference evidence="2" key="1">
    <citation type="submission" date="2014-09" db="EMBL/GenBank/DDBJ databases">
        <authorList>
            <person name="Magalhaes I.L.F."/>
            <person name="Oliveira U."/>
            <person name="Santos F.R."/>
            <person name="Vidigal T.H.D.A."/>
            <person name="Brescovit A.D."/>
            <person name="Santos A.J."/>
        </authorList>
    </citation>
    <scope>NUCLEOTIDE SEQUENCE</scope>
    <source>
        <tissue evidence="2">Shoot tissue taken approximately 20 cm above the soil surface</tissue>
    </source>
</reference>
<name>A0A0A9HF57_ARUDO</name>
<evidence type="ECO:0000313" key="2">
    <source>
        <dbReference type="EMBL" id="JAE31523.1"/>
    </source>
</evidence>
<feature type="chain" id="PRO_5002048194" evidence="1">
    <location>
        <begin position="26"/>
        <end position="73"/>
    </location>
</feature>
<organism evidence="2">
    <name type="scientific">Arundo donax</name>
    <name type="common">Giant reed</name>
    <name type="synonym">Donax arundinaceus</name>
    <dbReference type="NCBI Taxonomy" id="35708"/>
    <lineage>
        <taxon>Eukaryota</taxon>
        <taxon>Viridiplantae</taxon>
        <taxon>Streptophyta</taxon>
        <taxon>Embryophyta</taxon>
        <taxon>Tracheophyta</taxon>
        <taxon>Spermatophyta</taxon>
        <taxon>Magnoliopsida</taxon>
        <taxon>Liliopsida</taxon>
        <taxon>Poales</taxon>
        <taxon>Poaceae</taxon>
        <taxon>PACMAD clade</taxon>
        <taxon>Arundinoideae</taxon>
        <taxon>Arundineae</taxon>
        <taxon>Arundo</taxon>
    </lineage>
</organism>
<feature type="signal peptide" evidence="1">
    <location>
        <begin position="1"/>
        <end position="25"/>
    </location>
</feature>
<dbReference type="AlphaFoldDB" id="A0A0A9HF57"/>
<keyword evidence="1" id="KW-0732">Signal</keyword>
<evidence type="ECO:0000256" key="1">
    <source>
        <dbReference type="SAM" id="SignalP"/>
    </source>
</evidence>